<protein>
    <submittedName>
        <fullName evidence="1">Phage tail protein I</fullName>
    </submittedName>
</protein>
<organism evidence="1 2">
    <name type="scientific">Chitiniphilus purpureus</name>
    <dbReference type="NCBI Taxonomy" id="2981137"/>
    <lineage>
        <taxon>Bacteria</taxon>
        <taxon>Pseudomonadati</taxon>
        <taxon>Pseudomonadota</taxon>
        <taxon>Betaproteobacteria</taxon>
        <taxon>Neisseriales</taxon>
        <taxon>Chitinibacteraceae</taxon>
        <taxon>Chitiniphilus</taxon>
    </lineage>
</organism>
<keyword evidence="2" id="KW-1185">Reference proteome</keyword>
<accession>A0ABY6DQS0</accession>
<dbReference type="NCBIfam" id="TIGR01634">
    <property type="entry name" value="tail_P2_I"/>
    <property type="match status" value="1"/>
</dbReference>
<name>A0ABY6DQS0_9NEIS</name>
<dbReference type="RefSeq" id="WP_263126113.1">
    <property type="nucleotide sequence ID" value="NZ_CP106753.1"/>
</dbReference>
<evidence type="ECO:0000313" key="1">
    <source>
        <dbReference type="EMBL" id="UXY16725.1"/>
    </source>
</evidence>
<proteinExistence type="predicted"/>
<gene>
    <name evidence="1" type="ORF">N8I74_06800</name>
</gene>
<dbReference type="Proteomes" id="UP001061302">
    <property type="component" value="Chromosome"/>
</dbReference>
<sequence length="178" mass="19810">MNSLLPPGAGPIEHALTLAGAQALDRVPLPFRTLWNPDTCPAPLLPYLAWAFSVDRWDASWSEATKRQVIRDAFYVHQHKGTIGALRRVVEPFGYDLTVIEWWQMEPAGEPGTFALEVSVLDEGISPELYAELERLVDDAKPLSRKLAQIMINLEPRGTFWIAAAVADGDTLTVYPLE</sequence>
<dbReference type="EMBL" id="CP106753">
    <property type="protein sequence ID" value="UXY16725.1"/>
    <property type="molecule type" value="Genomic_DNA"/>
</dbReference>
<dbReference type="InterPro" id="IPR006521">
    <property type="entry name" value="Tail_protein_I"/>
</dbReference>
<reference evidence="1" key="1">
    <citation type="submission" date="2022-10" db="EMBL/GenBank/DDBJ databases">
        <title>Chitiniphilus purpureus sp. nov., a novel chitin-degrading bacterium isolated from crawfish pond sediment.</title>
        <authorList>
            <person name="Li K."/>
        </authorList>
    </citation>
    <scope>NUCLEOTIDE SEQUENCE</scope>
    <source>
        <strain evidence="1">CD1</strain>
    </source>
</reference>
<evidence type="ECO:0000313" key="2">
    <source>
        <dbReference type="Proteomes" id="UP001061302"/>
    </source>
</evidence>
<dbReference type="Pfam" id="PF09684">
    <property type="entry name" value="Tail_P2_I"/>
    <property type="match status" value="1"/>
</dbReference>